<evidence type="ECO:0000313" key="2">
    <source>
        <dbReference type="Proteomes" id="UP001472866"/>
    </source>
</evidence>
<reference evidence="1 2" key="1">
    <citation type="submission" date="2024-03" db="EMBL/GenBank/DDBJ databases">
        <title>Complete genome sequence of the green alga Chloropicon roscoffensis RCC1871.</title>
        <authorList>
            <person name="Lemieux C."/>
            <person name="Pombert J.-F."/>
            <person name="Otis C."/>
            <person name="Turmel M."/>
        </authorList>
    </citation>
    <scope>NUCLEOTIDE SEQUENCE [LARGE SCALE GENOMIC DNA]</scope>
    <source>
        <strain evidence="1 2">RCC1871</strain>
    </source>
</reference>
<organism evidence="1 2">
    <name type="scientific">Chloropicon roscoffensis</name>
    <dbReference type="NCBI Taxonomy" id="1461544"/>
    <lineage>
        <taxon>Eukaryota</taxon>
        <taxon>Viridiplantae</taxon>
        <taxon>Chlorophyta</taxon>
        <taxon>Chloropicophyceae</taxon>
        <taxon>Chloropicales</taxon>
        <taxon>Chloropicaceae</taxon>
        <taxon>Chloropicon</taxon>
    </lineage>
</organism>
<keyword evidence="2" id="KW-1185">Reference proteome</keyword>
<dbReference type="Proteomes" id="UP001472866">
    <property type="component" value="Chromosome 02"/>
</dbReference>
<dbReference type="EMBL" id="CP151502">
    <property type="protein sequence ID" value="WZN59580.1"/>
    <property type="molecule type" value="Genomic_DNA"/>
</dbReference>
<name>A0AAX4P0G1_9CHLO</name>
<protein>
    <submittedName>
        <fullName evidence="1">Uncharacterized protein</fullName>
    </submittedName>
</protein>
<sequence length="134" mass="15431">MAGRAKEGDLDEIEIVDVFEQHCVHLVRARRDCWLRSAEGKQTEECLLEELAEKKCLAGHFCPSQARRFYVLRDGECSKWAERFAIGPSEESEAVNKNRARKKACRSVVMDLSKCLQGYRKYHPEYVPHSDDLA</sequence>
<proteinExistence type="predicted"/>
<evidence type="ECO:0000313" key="1">
    <source>
        <dbReference type="EMBL" id="WZN59580.1"/>
    </source>
</evidence>
<gene>
    <name evidence="1" type="ORF">HKI87_02g11060</name>
</gene>
<accession>A0AAX4P0G1</accession>
<dbReference type="AlphaFoldDB" id="A0AAX4P0G1"/>